<feature type="region of interest" description="Disordered" evidence="1">
    <location>
        <begin position="50"/>
        <end position="84"/>
    </location>
</feature>
<dbReference type="AlphaFoldDB" id="A0A2P5WVP0"/>
<protein>
    <submittedName>
        <fullName evidence="2">Uncharacterized protein</fullName>
    </submittedName>
</protein>
<evidence type="ECO:0000313" key="2">
    <source>
        <dbReference type="EMBL" id="PPR95160.1"/>
    </source>
</evidence>
<reference evidence="2 3" key="1">
    <citation type="submission" date="2015-01" db="EMBL/GenBank/DDBJ databases">
        <title>Genome of allotetraploid Gossypium barbadense reveals genomic plasticity and fiber elongation in cotton evolution.</title>
        <authorList>
            <person name="Chen X."/>
            <person name="Liu X."/>
            <person name="Zhao B."/>
            <person name="Zheng H."/>
            <person name="Hu Y."/>
            <person name="Lu G."/>
            <person name="Yang C."/>
            <person name="Chen J."/>
            <person name="Shan C."/>
            <person name="Zhang L."/>
            <person name="Zhou Y."/>
            <person name="Wang L."/>
            <person name="Guo W."/>
            <person name="Bai Y."/>
            <person name="Ruan J."/>
            <person name="Shangguan X."/>
            <person name="Mao Y."/>
            <person name="Jiang J."/>
            <person name="Zhu Y."/>
            <person name="Lei J."/>
            <person name="Kang H."/>
            <person name="Chen S."/>
            <person name="He X."/>
            <person name="Wang R."/>
            <person name="Wang Y."/>
            <person name="Chen J."/>
            <person name="Wang L."/>
            <person name="Yu S."/>
            <person name="Wang B."/>
            <person name="Wei J."/>
            <person name="Song S."/>
            <person name="Lu X."/>
            <person name="Gao Z."/>
            <person name="Gu W."/>
            <person name="Deng X."/>
            <person name="Ma D."/>
            <person name="Wang S."/>
            <person name="Liang W."/>
            <person name="Fang L."/>
            <person name="Cai C."/>
            <person name="Zhu X."/>
            <person name="Zhou B."/>
            <person name="Zhang Y."/>
            <person name="Chen Z."/>
            <person name="Xu S."/>
            <person name="Zhu R."/>
            <person name="Wang S."/>
            <person name="Zhang T."/>
            <person name="Zhao G."/>
        </authorList>
    </citation>
    <scope>NUCLEOTIDE SEQUENCE [LARGE SCALE GENOMIC DNA]</scope>
    <source>
        <strain evidence="3">cv. Xinhai21</strain>
        <tissue evidence="2">Leaf</tissue>
    </source>
</reference>
<evidence type="ECO:0000313" key="3">
    <source>
        <dbReference type="Proteomes" id="UP000239757"/>
    </source>
</evidence>
<name>A0A2P5WVP0_GOSBA</name>
<dbReference type="Proteomes" id="UP000239757">
    <property type="component" value="Unassembled WGS sequence"/>
</dbReference>
<organism evidence="2 3">
    <name type="scientific">Gossypium barbadense</name>
    <name type="common">Sea Island cotton</name>
    <name type="synonym">Hibiscus barbadensis</name>
    <dbReference type="NCBI Taxonomy" id="3634"/>
    <lineage>
        <taxon>Eukaryota</taxon>
        <taxon>Viridiplantae</taxon>
        <taxon>Streptophyta</taxon>
        <taxon>Embryophyta</taxon>
        <taxon>Tracheophyta</taxon>
        <taxon>Spermatophyta</taxon>
        <taxon>Magnoliopsida</taxon>
        <taxon>eudicotyledons</taxon>
        <taxon>Gunneridae</taxon>
        <taxon>Pentapetalae</taxon>
        <taxon>rosids</taxon>
        <taxon>malvids</taxon>
        <taxon>Malvales</taxon>
        <taxon>Malvaceae</taxon>
        <taxon>Malvoideae</taxon>
        <taxon>Gossypium</taxon>
    </lineage>
</organism>
<dbReference type="EMBL" id="KZ666350">
    <property type="protein sequence ID" value="PPR95160.1"/>
    <property type="molecule type" value="Genomic_DNA"/>
</dbReference>
<evidence type="ECO:0000256" key="1">
    <source>
        <dbReference type="SAM" id="MobiDB-lite"/>
    </source>
</evidence>
<accession>A0A2P5WVP0</accession>
<sequence length="245" mass="27837">MRCDSNGGGVHTEYQSFNPRIKEEQVQYMGSLPSNTESNPREQLNAITIQDKEGLVEPEPESRQGIVVSKGKGDEVHSGQKPVSELTLHVGDEAITPQARNSTNTDHVVQPSLQEIRSKSIHEPCSSYSKEPIYEERKLQIEELDEWQTQKLRAHDRPKPRHDELNVSPNQLTVGDKVLLDATDPPTAIFEPNGAIPLTVLNIFPYRTVEVIHPKFYTFKVNRTRLKPYFEFDSRNEECKLLAPP</sequence>
<gene>
    <name evidence="2" type="ORF">GOBAR_AA25507</name>
</gene>
<dbReference type="OrthoDB" id="1094981at2759"/>
<proteinExistence type="predicted"/>